<protein>
    <submittedName>
        <fullName evidence="4">Glycosyltransferase</fullName>
        <ecNumber evidence="4">2.4.-.-</ecNumber>
    </submittedName>
</protein>
<comment type="caution">
    <text evidence="4">The sequence shown here is derived from an EMBL/GenBank/DDBJ whole genome shotgun (WGS) entry which is preliminary data.</text>
</comment>
<dbReference type="EMBL" id="JBCLVG010000001">
    <property type="protein sequence ID" value="MEN1945092.1"/>
    <property type="molecule type" value="Genomic_DNA"/>
</dbReference>
<dbReference type="GO" id="GO:0016757">
    <property type="term" value="F:glycosyltransferase activity"/>
    <property type="evidence" value="ECO:0007669"/>
    <property type="project" value="UniProtKB-KW"/>
</dbReference>
<evidence type="ECO:0000313" key="5">
    <source>
        <dbReference type="Proteomes" id="UP001425155"/>
    </source>
</evidence>
<dbReference type="Proteomes" id="UP001425155">
    <property type="component" value="Unassembled WGS sequence"/>
</dbReference>
<keyword evidence="5" id="KW-1185">Reference proteome</keyword>
<evidence type="ECO:0000256" key="1">
    <source>
        <dbReference type="ARBA" id="ARBA00022676"/>
    </source>
</evidence>
<dbReference type="Pfam" id="PF13439">
    <property type="entry name" value="Glyco_transf_4"/>
    <property type="match status" value="1"/>
</dbReference>
<reference evidence="4 5" key="1">
    <citation type="submission" date="2024-03" db="EMBL/GenBank/DDBJ databases">
        <title>YIM 134122 draft genome.</title>
        <authorList>
            <person name="Zuo S."/>
            <person name="Xiong L."/>
        </authorList>
    </citation>
    <scope>NUCLEOTIDE SEQUENCE [LARGE SCALE GENOMIC DNA]</scope>
    <source>
        <strain evidence="4 5">YIM 134122</strain>
    </source>
</reference>
<dbReference type="SUPFAM" id="SSF53756">
    <property type="entry name" value="UDP-Glycosyltransferase/glycogen phosphorylase"/>
    <property type="match status" value="1"/>
</dbReference>
<feature type="domain" description="Glycosyltransferase subfamily 4-like N-terminal" evidence="3">
    <location>
        <begin position="85"/>
        <end position="149"/>
    </location>
</feature>
<evidence type="ECO:0000259" key="3">
    <source>
        <dbReference type="Pfam" id="PF13439"/>
    </source>
</evidence>
<dbReference type="RefSeq" id="WP_342110891.1">
    <property type="nucleotide sequence ID" value="NZ_JBCAUN010000001.1"/>
</dbReference>
<dbReference type="EC" id="2.4.-.-" evidence="4"/>
<name>A0ABU9VZC4_9MICO</name>
<organism evidence="4 5">
    <name type="scientific">Leifsonia stereocauli</name>
    <dbReference type="NCBI Taxonomy" id="3134136"/>
    <lineage>
        <taxon>Bacteria</taxon>
        <taxon>Bacillati</taxon>
        <taxon>Actinomycetota</taxon>
        <taxon>Actinomycetes</taxon>
        <taxon>Micrococcales</taxon>
        <taxon>Microbacteriaceae</taxon>
        <taxon>Leifsonia</taxon>
    </lineage>
</organism>
<evidence type="ECO:0000313" key="4">
    <source>
        <dbReference type="EMBL" id="MEN1945092.1"/>
    </source>
</evidence>
<sequence length="349" mass="37117">MPATDAPDLLVVGPSRHGVTRYARDLAAAAEAGGFARRPMVVADGAAAARAVVGADRVHAHVTDRLFGSTPEEAAETVEQLAALTRLTITLHDLPQGSDGSAYARRAAAYGRFIDASDGVVVNSRHEAELVVEHLGLPAASVTVIPLGTTAEVPLSSDPRSPIPGRLTVLIAGYIYPGKGHLDAIEAAATVVSRLRADGTPIEGARVVAIGGPSRGHEADVERLRVQARELGVDLEVTGVLDDDEFERRLAADGIPVAAHQHLSASRSMSDWAERGRRPLVRASRYAREMDALRPGTLTMYAPSDLSDALLHAWRSPDSTRVPPRTSLRPTLSDAALAYRDWWSGLALR</sequence>
<keyword evidence="1 4" id="KW-0328">Glycosyltransferase</keyword>
<proteinExistence type="predicted"/>
<gene>
    <name evidence="4" type="ORF">WJX64_00875</name>
</gene>
<keyword evidence="2 4" id="KW-0808">Transferase</keyword>
<evidence type="ECO:0000256" key="2">
    <source>
        <dbReference type="ARBA" id="ARBA00022679"/>
    </source>
</evidence>
<dbReference type="Gene3D" id="3.40.50.2000">
    <property type="entry name" value="Glycogen Phosphorylase B"/>
    <property type="match status" value="2"/>
</dbReference>
<accession>A0ABU9VZC4</accession>
<dbReference type="InterPro" id="IPR028098">
    <property type="entry name" value="Glyco_trans_4-like_N"/>
</dbReference>